<keyword evidence="1" id="KW-1133">Transmembrane helix</keyword>
<keyword evidence="1" id="KW-0812">Transmembrane</keyword>
<dbReference type="EMBL" id="JANIBK010000138">
    <property type="protein sequence ID" value="MCQ8130234.1"/>
    <property type="molecule type" value="Genomic_DNA"/>
</dbReference>
<keyword evidence="3" id="KW-1185">Reference proteome</keyword>
<feature type="transmembrane region" description="Helical" evidence="1">
    <location>
        <begin position="29"/>
        <end position="51"/>
    </location>
</feature>
<keyword evidence="1" id="KW-0472">Membrane</keyword>
<evidence type="ECO:0000313" key="2">
    <source>
        <dbReference type="EMBL" id="MCQ8130234.1"/>
    </source>
</evidence>
<evidence type="ECO:0000256" key="1">
    <source>
        <dbReference type="SAM" id="Phobius"/>
    </source>
</evidence>
<name>A0ABT1UA36_9GAMM</name>
<evidence type="ECO:0000313" key="3">
    <source>
        <dbReference type="Proteomes" id="UP001524586"/>
    </source>
</evidence>
<organism evidence="2 3">
    <name type="scientific">Methylomonas rivi</name>
    <dbReference type="NCBI Taxonomy" id="2952226"/>
    <lineage>
        <taxon>Bacteria</taxon>
        <taxon>Pseudomonadati</taxon>
        <taxon>Pseudomonadota</taxon>
        <taxon>Gammaproteobacteria</taxon>
        <taxon>Methylococcales</taxon>
        <taxon>Methylococcaceae</taxon>
        <taxon>Methylomonas</taxon>
    </lineage>
</organism>
<proteinExistence type="predicted"/>
<accession>A0ABT1UA36</accession>
<reference evidence="2 3" key="1">
    <citation type="submission" date="2022-07" db="EMBL/GenBank/DDBJ databases">
        <title>Methylomonas rivi sp. nov., Methylomonas rosea sp. nov., Methylomonas aureus sp. nov. and Methylomonas subterranea sp. nov., four novel methanotrophs isolated from a freshwater creek and the deep terrestrial subsurface.</title>
        <authorList>
            <person name="Abin C."/>
            <person name="Sankaranarayanan K."/>
            <person name="Garner C."/>
            <person name="Sindelar R."/>
            <person name="Kotary K."/>
            <person name="Garner R."/>
            <person name="Barclay S."/>
            <person name="Lawson P."/>
            <person name="Krumholz L."/>
        </authorList>
    </citation>
    <scope>NUCLEOTIDE SEQUENCE [LARGE SCALE GENOMIC DNA]</scope>
    <source>
        <strain evidence="2 3">WSC-6</strain>
    </source>
</reference>
<comment type="caution">
    <text evidence="2">The sequence shown here is derived from an EMBL/GenBank/DDBJ whole genome shotgun (WGS) entry which is preliminary data.</text>
</comment>
<dbReference type="RefSeq" id="WP_256616658.1">
    <property type="nucleotide sequence ID" value="NZ_JANIBK010000138.1"/>
</dbReference>
<sequence>MQEGLKQMEKRFEQVHGEIMAIHNEMKQLMRWGFGTLIAVGSLIVAVLRLVP</sequence>
<dbReference type="Proteomes" id="UP001524586">
    <property type="component" value="Unassembled WGS sequence"/>
</dbReference>
<gene>
    <name evidence="2" type="ORF">NP596_17380</name>
</gene>
<protein>
    <submittedName>
        <fullName evidence="2">Intracellular growth attenuator family protein</fullName>
    </submittedName>
</protein>